<dbReference type="Proteomes" id="UP001498398">
    <property type="component" value="Unassembled WGS sequence"/>
</dbReference>
<dbReference type="SUPFAM" id="SSF89796">
    <property type="entry name" value="CoA-transferase family III (CaiB/BaiF)"/>
    <property type="match status" value="2"/>
</dbReference>
<dbReference type="PANTHER" id="PTHR48228">
    <property type="entry name" value="SUCCINYL-COA--D-CITRAMALATE COA-TRANSFERASE"/>
    <property type="match status" value="1"/>
</dbReference>
<dbReference type="PANTHER" id="PTHR48228:SF4">
    <property type="entry name" value="BLR3030 PROTEIN"/>
    <property type="match status" value="1"/>
</dbReference>
<dbReference type="InterPro" id="IPR023606">
    <property type="entry name" value="CoA-Trfase_III_dom_1_sf"/>
</dbReference>
<dbReference type="EMBL" id="JBANRG010000005">
    <property type="protein sequence ID" value="KAK7466461.1"/>
    <property type="molecule type" value="Genomic_DNA"/>
</dbReference>
<organism evidence="3 4">
    <name type="scientific">Marasmiellus scandens</name>
    <dbReference type="NCBI Taxonomy" id="2682957"/>
    <lineage>
        <taxon>Eukaryota</taxon>
        <taxon>Fungi</taxon>
        <taxon>Dikarya</taxon>
        <taxon>Basidiomycota</taxon>
        <taxon>Agaricomycotina</taxon>
        <taxon>Agaricomycetes</taxon>
        <taxon>Agaricomycetidae</taxon>
        <taxon>Agaricales</taxon>
        <taxon>Marasmiineae</taxon>
        <taxon>Omphalotaceae</taxon>
        <taxon>Marasmiellus</taxon>
    </lineage>
</organism>
<evidence type="ECO:0000256" key="2">
    <source>
        <dbReference type="SAM" id="MobiDB-lite"/>
    </source>
</evidence>
<dbReference type="Pfam" id="PF02515">
    <property type="entry name" value="CoA_transf_3"/>
    <property type="match status" value="2"/>
</dbReference>
<reference evidence="3 4" key="1">
    <citation type="submission" date="2024-01" db="EMBL/GenBank/DDBJ databases">
        <title>A draft genome for the cacao thread blight pathogen Marasmiellus scandens.</title>
        <authorList>
            <person name="Baruah I.K."/>
            <person name="Leung J."/>
            <person name="Bukari Y."/>
            <person name="Amoako-Attah I."/>
            <person name="Meinhardt L.W."/>
            <person name="Bailey B.A."/>
            <person name="Cohen S.P."/>
        </authorList>
    </citation>
    <scope>NUCLEOTIDE SEQUENCE [LARGE SCALE GENOMIC DNA]</scope>
    <source>
        <strain evidence="3 4">GH-19</strain>
    </source>
</reference>
<gene>
    <name evidence="3" type="ORF">VKT23_005182</name>
</gene>
<proteinExistence type="inferred from homology"/>
<keyword evidence="4" id="KW-1185">Reference proteome</keyword>
<evidence type="ECO:0000256" key="1">
    <source>
        <dbReference type="ARBA" id="ARBA00008383"/>
    </source>
</evidence>
<dbReference type="InterPro" id="IPR003673">
    <property type="entry name" value="CoA-Trfase_fam_III"/>
</dbReference>
<sequence>MVLSTARSLWATASLPAEALSRLKLTAHPDSTVNSSFKLAEAAQTTIGLSALSAALFHELRTGVKQDVSVDARHAVLEFRSETFYTLDGKAPGPIWDQIAGLYRTKDGHVRVHTNFPHHRHGILKILGIIDTPEVTREQVQDALLQWTSQDFEASAGEAGMCAFALRSFDEWDQHPHAKALIGTPPVVIKKIGEAPRRQASSGGKHPLDGIRVLDLSRVIAGPVAGRTLAAHGADVLLITSPSLPALPTLDVDTSRGKRTTQLDLTKADDSSRLKSLVGEADVFLQAYRPGALEGKGFGVGDLMKVNGNRKHGLVCANLCAWGWEGPWKDRRGFDSLVQTCTGFNVAEGEAYSEYLGTNNRPSKTTEPRPLPMQALDHAAGYLLAFGVNAALCKTITEGGSWEVNVSLAAVGQWIRSLGRVPPQEAFGEGKPLPPSMFPQDEEIRRLSVPWAQSNLSIPGRMTALKHAAVLSHTPVREGRVEEGEPGAPLVLNSSPAVW</sequence>
<dbReference type="Gene3D" id="3.40.50.10540">
    <property type="entry name" value="Crotonobetainyl-coa:carnitine coa-transferase, domain 1"/>
    <property type="match status" value="1"/>
</dbReference>
<evidence type="ECO:0000313" key="4">
    <source>
        <dbReference type="Proteomes" id="UP001498398"/>
    </source>
</evidence>
<evidence type="ECO:0000313" key="3">
    <source>
        <dbReference type="EMBL" id="KAK7466461.1"/>
    </source>
</evidence>
<comment type="similarity">
    <text evidence="1">Belongs to the CoA-transferase III family.</text>
</comment>
<comment type="caution">
    <text evidence="3">The sequence shown here is derived from an EMBL/GenBank/DDBJ whole genome shotgun (WGS) entry which is preliminary data.</text>
</comment>
<dbReference type="InterPro" id="IPR050509">
    <property type="entry name" value="CoA-transferase_III"/>
</dbReference>
<protein>
    <recommendedName>
        <fullName evidence="5">CoA-transferase family III</fullName>
    </recommendedName>
</protein>
<accession>A0ABR1JSZ2</accession>
<feature type="region of interest" description="Disordered" evidence="2">
    <location>
        <begin position="476"/>
        <end position="499"/>
    </location>
</feature>
<name>A0ABR1JSZ2_9AGAR</name>
<evidence type="ECO:0008006" key="5">
    <source>
        <dbReference type="Google" id="ProtNLM"/>
    </source>
</evidence>